<evidence type="ECO:0000256" key="1">
    <source>
        <dbReference type="SAM" id="MobiDB-lite"/>
    </source>
</evidence>
<name>A0AAV1R0J9_9ROSI</name>
<keyword evidence="3" id="KW-1185">Reference proteome</keyword>
<accession>A0AAV1R0J9</accession>
<reference evidence="2 3" key="1">
    <citation type="submission" date="2024-01" db="EMBL/GenBank/DDBJ databases">
        <authorList>
            <person name="Waweru B."/>
        </authorList>
    </citation>
    <scope>NUCLEOTIDE SEQUENCE [LARGE SCALE GENOMIC DNA]</scope>
</reference>
<dbReference type="AlphaFoldDB" id="A0AAV1R0J9"/>
<feature type="region of interest" description="Disordered" evidence="1">
    <location>
        <begin position="1"/>
        <end position="46"/>
    </location>
</feature>
<dbReference type="EMBL" id="CAWUPB010000850">
    <property type="protein sequence ID" value="CAK7325791.1"/>
    <property type="molecule type" value="Genomic_DNA"/>
</dbReference>
<organism evidence="2 3">
    <name type="scientific">Dovyalis caffra</name>
    <dbReference type="NCBI Taxonomy" id="77055"/>
    <lineage>
        <taxon>Eukaryota</taxon>
        <taxon>Viridiplantae</taxon>
        <taxon>Streptophyta</taxon>
        <taxon>Embryophyta</taxon>
        <taxon>Tracheophyta</taxon>
        <taxon>Spermatophyta</taxon>
        <taxon>Magnoliopsida</taxon>
        <taxon>eudicotyledons</taxon>
        <taxon>Gunneridae</taxon>
        <taxon>Pentapetalae</taxon>
        <taxon>rosids</taxon>
        <taxon>fabids</taxon>
        <taxon>Malpighiales</taxon>
        <taxon>Salicaceae</taxon>
        <taxon>Flacourtieae</taxon>
        <taxon>Dovyalis</taxon>
    </lineage>
</organism>
<evidence type="ECO:0000313" key="2">
    <source>
        <dbReference type="EMBL" id="CAK7325791.1"/>
    </source>
</evidence>
<protein>
    <submittedName>
        <fullName evidence="2">Uncharacterized protein</fullName>
    </submittedName>
</protein>
<comment type="caution">
    <text evidence="2">The sequence shown here is derived from an EMBL/GenBank/DDBJ whole genome shotgun (WGS) entry which is preliminary data.</text>
</comment>
<dbReference type="Proteomes" id="UP001314170">
    <property type="component" value="Unassembled WGS sequence"/>
</dbReference>
<evidence type="ECO:0000313" key="3">
    <source>
        <dbReference type="Proteomes" id="UP001314170"/>
    </source>
</evidence>
<proteinExistence type="predicted"/>
<sequence>MDPPNLLKKGEPLLVGGGEETRENQHQEPSFLMEVNGDGAGNSTRPRKVIDEENLAVEIPDTAHQISSGLFPFLLT</sequence>
<gene>
    <name evidence="2" type="ORF">DCAF_LOCUS3482</name>
</gene>